<dbReference type="NCBIfam" id="TIGR01525">
    <property type="entry name" value="ATPase-IB_hvy"/>
    <property type="match status" value="1"/>
</dbReference>
<dbReference type="Pfam" id="PF00122">
    <property type="entry name" value="E1-E2_ATPase"/>
    <property type="match status" value="1"/>
</dbReference>
<feature type="domain" description="P-type ATPase A" evidence="11">
    <location>
        <begin position="195"/>
        <end position="294"/>
    </location>
</feature>
<dbReference type="InterPro" id="IPR008250">
    <property type="entry name" value="ATPase_P-typ_transduc_dom_A_sf"/>
</dbReference>
<keyword evidence="6" id="KW-1133">Transmembrane helix</keyword>
<dbReference type="Gene3D" id="3.40.1110.10">
    <property type="entry name" value="Calcium-transporting ATPase, cytoplasmic domain N"/>
    <property type="match status" value="1"/>
</dbReference>
<dbReference type="PATRIC" id="fig|679200.3.peg.536"/>
<dbReference type="SUPFAM" id="SSF56784">
    <property type="entry name" value="HAD-like"/>
    <property type="match status" value="1"/>
</dbReference>
<dbReference type="GO" id="GO:0005524">
    <property type="term" value="F:ATP binding"/>
    <property type="evidence" value="ECO:0007669"/>
    <property type="project" value="UniProtKB-UniRule"/>
</dbReference>
<evidence type="ECO:0000256" key="6">
    <source>
        <dbReference type="ARBA" id="ARBA00022989"/>
    </source>
</evidence>
<dbReference type="EC" id="7.2.2.21" evidence="8"/>
<organism evidence="12 13">
    <name type="scientific">Johnsonella ignava ATCC 51276</name>
    <dbReference type="NCBI Taxonomy" id="679200"/>
    <lineage>
        <taxon>Bacteria</taxon>
        <taxon>Bacillati</taxon>
        <taxon>Bacillota</taxon>
        <taxon>Clostridia</taxon>
        <taxon>Lachnospirales</taxon>
        <taxon>Lachnospiraceae</taxon>
        <taxon>Johnsonella</taxon>
    </lineage>
</organism>
<dbReference type="InterPro" id="IPR001757">
    <property type="entry name" value="P_typ_ATPase"/>
</dbReference>
<dbReference type="eggNOG" id="COG2217">
    <property type="taxonomic scope" value="Bacteria"/>
</dbReference>
<dbReference type="SUPFAM" id="SSF81653">
    <property type="entry name" value="Calcium ATPase, transduction domain A"/>
    <property type="match status" value="1"/>
</dbReference>
<dbReference type="SFLD" id="SFLDF00027">
    <property type="entry name" value="p-type_atpase"/>
    <property type="match status" value="1"/>
</dbReference>
<dbReference type="SFLD" id="SFLDG00002">
    <property type="entry name" value="C1.7:_P-type_atpase_like"/>
    <property type="match status" value="1"/>
</dbReference>
<name>G5GG16_9FIRM</name>
<dbReference type="EMBL" id="ACZL01000011">
    <property type="protein sequence ID" value="EHI56226.1"/>
    <property type="molecule type" value="Genomic_DNA"/>
</dbReference>
<dbReference type="PRINTS" id="PR00119">
    <property type="entry name" value="CATATPASE"/>
</dbReference>
<comment type="subcellular location">
    <subcellularLocation>
        <location evidence="10">Cell membrane</location>
    </subcellularLocation>
    <subcellularLocation>
        <location evidence="1">Membrane</location>
        <topology evidence="1">Multi-pass membrane protein</topology>
    </subcellularLocation>
</comment>
<keyword evidence="7" id="KW-0472">Membrane</keyword>
<dbReference type="Proteomes" id="UP000003011">
    <property type="component" value="Unassembled WGS sequence"/>
</dbReference>
<accession>G5GG16</accession>
<dbReference type="Pfam" id="PF00702">
    <property type="entry name" value="Hydrolase"/>
    <property type="match status" value="1"/>
</dbReference>
<proteinExistence type="inferred from homology"/>
<keyword evidence="13" id="KW-1185">Reference proteome</keyword>
<evidence type="ECO:0000256" key="8">
    <source>
        <dbReference type="ARBA" id="ARBA00039103"/>
    </source>
</evidence>
<dbReference type="GO" id="GO:0005886">
    <property type="term" value="C:plasma membrane"/>
    <property type="evidence" value="ECO:0007669"/>
    <property type="project" value="UniProtKB-SubCell"/>
</dbReference>
<evidence type="ECO:0000256" key="2">
    <source>
        <dbReference type="ARBA" id="ARBA00006024"/>
    </source>
</evidence>
<dbReference type="InterPro" id="IPR051014">
    <property type="entry name" value="Cation_Transport_ATPase_IB"/>
</dbReference>
<keyword evidence="10" id="KW-1003">Cell membrane</keyword>
<evidence type="ECO:0000256" key="5">
    <source>
        <dbReference type="ARBA" id="ARBA00022967"/>
    </source>
</evidence>
<dbReference type="InterPro" id="IPR059000">
    <property type="entry name" value="ATPase_P-type_domA"/>
</dbReference>
<dbReference type="PRINTS" id="PR00120">
    <property type="entry name" value="HATPASE"/>
</dbReference>
<dbReference type="GO" id="GO:0016887">
    <property type="term" value="F:ATP hydrolysis activity"/>
    <property type="evidence" value="ECO:0007669"/>
    <property type="project" value="InterPro"/>
</dbReference>
<gene>
    <name evidence="12" type="ORF">HMPREF9333_00505</name>
</gene>
<sequence>MKCRIIHESSLRIRFKIEKPLITIQQADILLYYLEEKSYVKQAVVYERTNDVVVFFKNGQKDAVISAISKFDLNSDSLTDNASQNSGRLITRQFQEKFVGNITLAVARQLFLPLPLRILYTVLKSTGYIIKGIKSLINGKLEVEVLDAISIGVSVIRRDFSTAGSIMFLLGLGSLLEEWTHKKSINDLARTMSLNIDKVWLKTDGADVLVPVSSIKSKDLIVVNMGNVIPFDGIVYSGEAMVNQASLTGESVPVAKREGAYIYAGTVIEEGELIISVDAEAGSGRYDRIVKMIEESEKLKSDTEDRASNLADKLVPYSLLGTAFTYLLTRNIQKTLSVLMVDFSCALKFSIPLAVLSAMKEAGRYKATVKGGKYLEAIAYADTIVFDKTGTLTHACPTVEKVIACAGQNERQMIKIAACLEEHFPHSVANAVVAYAKKLNISHREMHSHVEYVVAHGIASTIKEEKVIIGSYHFVFEDEHTEIAPEDSEIIENLNPQYSHLFLAIAGKLVAVIYISDPLRDEAAEVIAELKRLGIKKTVMITGDNIKTAEAAAKKAGVDEFYAGVLPEDKAAFIEKERNSGKTVIMVGDGINDSPALSAASCGIAIGNGAAIAKEISDITITAESLNELITLKKIANRLIDRINSNYRFIMSFNTALILFGTSGILSPTSSALLHNISTLGISVKSMTDLI</sequence>
<dbReference type="InterPro" id="IPR023299">
    <property type="entry name" value="ATPase_P-typ_cyto_dom_N"/>
</dbReference>
<evidence type="ECO:0000256" key="1">
    <source>
        <dbReference type="ARBA" id="ARBA00004141"/>
    </source>
</evidence>
<dbReference type="HOGENOM" id="CLU_001771_6_3_9"/>
<comment type="caution">
    <text evidence="12">The sequence shown here is derived from an EMBL/GenBank/DDBJ whole genome shotgun (WGS) entry which is preliminary data.</text>
</comment>
<dbReference type="PANTHER" id="PTHR48085:SF5">
    <property type="entry name" value="CADMIUM_ZINC-TRANSPORTING ATPASE HMA4-RELATED"/>
    <property type="match status" value="1"/>
</dbReference>
<dbReference type="Gene3D" id="3.40.50.1000">
    <property type="entry name" value="HAD superfamily/HAD-like"/>
    <property type="match status" value="1"/>
</dbReference>
<dbReference type="RefSeq" id="WP_005539614.1">
    <property type="nucleotide sequence ID" value="NZ_JH378830.1"/>
</dbReference>
<evidence type="ECO:0000259" key="11">
    <source>
        <dbReference type="Pfam" id="PF00122"/>
    </source>
</evidence>
<evidence type="ECO:0000313" key="12">
    <source>
        <dbReference type="EMBL" id="EHI56226.1"/>
    </source>
</evidence>
<comment type="similarity">
    <text evidence="2 10">Belongs to the cation transport ATPase (P-type) (TC 3.A.3) family. Type IB subfamily.</text>
</comment>
<dbReference type="AlphaFoldDB" id="G5GG16"/>
<keyword evidence="10" id="KW-0547">Nucleotide-binding</keyword>
<evidence type="ECO:0000256" key="7">
    <source>
        <dbReference type="ARBA" id="ARBA00023136"/>
    </source>
</evidence>
<reference evidence="12 13" key="1">
    <citation type="submission" date="2011-08" db="EMBL/GenBank/DDBJ databases">
        <title>The Genome Sequence of Johnsonella ignava ATCC 51276.</title>
        <authorList>
            <consortium name="The Broad Institute Genome Sequencing Platform"/>
            <person name="Earl A."/>
            <person name="Ward D."/>
            <person name="Feldgarden M."/>
            <person name="Gevers D."/>
            <person name="Izard J."/>
            <person name="Blanton J.M."/>
            <person name="Baranova O.V."/>
            <person name="Dewhirst F.E."/>
            <person name="Young S.K."/>
            <person name="Zeng Q."/>
            <person name="Gargeya S."/>
            <person name="Fitzgerald M."/>
            <person name="Haas B."/>
            <person name="Abouelleil A."/>
            <person name="Alvarado L."/>
            <person name="Arachchi H.M."/>
            <person name="Berlin A."/>
            <person name="Brown A."/>
            <person name="Chapman S.B."/>
            <person name="Chen Z."/>
            <person name="Dunbar C."/>
            <person name="Freedman E."/>
            <person name="Gearin G."/>
            <person name="Gellesch M."/>
            <person name="Goldberg J."/>
            <person name="Griggs A."/>
            <person name="Gujja S."/>
            <person name="Heiman D."/>
            <person name="Howarth C."/>
            <person name="Larson L."/>
            <person name="Lui A."/>
            <person name="MacDonald P.J.P."/>
            <person name="Montmayeur A."/>
            <person name="Murphy C."/>
            <person name="Neiman D."/>
            <person name="Pearson M."/>
            <person name="Priest M."/>
            <person name="Roberts A."/>
            <person name="Saif S."/>
            <person name="Shea T."/>
            <person name="Shenoy N."/>
            <person name="Sisk P."/>
            <person name="Stolte C."/>
            <person name="Sykes S."/>
            <person name="Wortman J."/>
            <person name="Nusbaum C."/>
            <person name="Birren B."/>
        </authorList>
    </citation>
    <scope>NUCLEOTIDE SEQUENCE [LARGE SCALE GENOMIC DNA]</scope>
    <source>
        <strain evidence="12 13">ATCC 51276</strain>
    </source>
</reference>
<evidence type="ECO:0000256" key="9">
    <source>
        <dbReference type="ARBA" id="ARBA00049338"/>
    </source>
</evidence>
<keyword evidence="10" id="KW-0067">ATP-binding</keyword>
<evidence type="ECO:0000256" key="10">
    <source>
        <dbReference type="RuleBase" id="RU362081"/>
    </source>
</evidence>
<dbReference type="GO" id="GO:0046872">
    <property type="term" value="F:metal ion binding"/>
    <property type="evidence" value="ECO:0007669"/>
    <property type="project" value="UniProtKB-KW"/>
</dbReference>
<dbReference type="PANTHER" id="PTHR48085">
    <property type="entry name" value="CADMIUM/ZINC-TRANSPORTING ATPASE HMA2-RELATED"/>
    <property type="match status" value="1"/>
</dbReference>
<keyword evidence="5" id="KW-1278">Translocase</keyword>
<evidence type="ECO:0000256" key="4">
    <source>
        <dbReference type="ARBA" id="ARBA00022692"/>
    </source>
</evidence>
<dbReference type="InterPro" id="IPR018303">
    <property type="entry name" value="ATPase_P-typ_P_site"/>
</dbReference>
<keyword evidence="4" id="KW-0812">Transmembrane</keyword>
<evidence type="ECO:0000313" key="13">
    <source>
        <dbReference type="Proteomes" id="UP000003011"/>
    </source>
</evidence>
<dbReference type="InterPro" id="IPR044492">
    <property type="entry name" value="P_typ_ATPase_HD_dom"/>
</dbReference>
<dbReference type="NCBIfam" id="TIGR01494">
    <property type="entry name" value="ATPase_P-type"/>
    <property type="match status" value="1"/>
</dbReference>
<keyword evidence="3" id="KW-0104">Cadmium</keyword>
<comment type="catalytic activity">
    <reaction evidence="9">
        <text>Cd(2+)(in) + ATP + H2O = Cd(2+)(out) + ADP + phosphate + H(+)</text>
        <dbReference type="Rhea" id="RHEA:12132"/>
        <dbReference type="ChEBI" id="CHEBI:15377"/>
        <dbReference type="ChEBI" id="CHEBI:15378"/>
        <dbReference type="ChEBI" id="CHEBI:30616"/>
        <dbReference type="ChEBI" id="CHEBI:43474"/>
        <dbReference type="ChEBI" id="CHEBI:48775"/>
        <dbReference type="ChEBI" id="CHEBI:456216"/>
        <dbReference type="EC" id="7.2.2.21"/>
    </reaction>
</comment>
<dbReference type="InterPro" id="IPR027256">
    <property type="entry name" value="P-typ_ATPase_IB"/>
</dbReference>
<keyword evidence="10" id="KW-0479">Metal-binding</keyword>
<protein>
    <recommendedName>
        <fullName evidence="8">Cd(2+)-exporting ATPase</fullName>
        <ecNumber evidence="8">7.2.2.21</ecNumber>
    </recommendedName>
</protein>
<evidence type="ECO:0000256" key="3">
    <source>
        <dbReference type="ARBA" id="ARBA00022539"/>
    </source>
</evidence>
<dbReference type="GO" id="GO:0008551">
    <property type="term" value="F:P-type cadmium transporter activity"/>
    <property type="evidence" value="ECO:0007669"/>
    <property type="project" value="UniProtKB-EC"/>
</dbReference>
<dbReference type="InterPro" id="IPR036412">
    <property type="entry name" value="HAD-like_sf"/>
</dbReference>
<dbReference type="PROSITE" id="PS00154">
    <property type="entry name" value="ATPASE_E1_E2"/>
    <property type="match status" value="1"/>
</dbReference>
<dbReference type="SFLD" id="SFLDS00003">
    <property type="entry name" value="Haloacid_Dehalogenase"/>
    <property type="match status" value="1"/>
</dbReference>
<dbReference type="Gene3D" id="2.70.150.10">
    <property type="entry name" value="Calcium-transporting ATPase, cytoplasmic transduction domain A"/>
    <property type="match status" value="1"/>
</dbReference>
<dbReference type="InterPro" id="IPR023214">
    <property type="entry name" value="HAD_sf"/>
</dbReference>
<dbReference type="STRING" id="679200.HMPREF9333_00505"/>